<organism evidence="1 2">
    <name type="scientific">Coprinopsis cinerea (strain Okayama-7 / 130 / ATCC MYA-4618 / FGSC 9003)</name>
    <name type="common">Inky cap fungus</name>
    <name type="synonym">Hormographiella aspergillata</name>
    <dbReference type="NCBI Taxonomy" id="240176"/>
    <lineage>
        <taxon>Eukaryota</taxon>
        <taxon>Fungi</taxon>
        <taxon>Dikarya</taxon>
        <taxon>Basidiomycota</taxon>
        <taxon>Agaricomycotina</taxon>
        <taxon>Agaricomycetes</taxon>
        <taxon>Agaricomycetidae</taxon>
        <taxon>Agaricales</taxon>
        <taxon>Agaricineae</taxon>
        <taxon>Psathyrellaceae</taxon>
        <taxon>Coprinopsis</taxon>
    </lineage>
</organism>
<dbReference type="RefSeq" id="XP_002911098.1">
    <property type="nucleotide sequence ID" value="XM_002911052.1"/>
</dbReference>
<dbReference type="EMBL" id="AACS02000005">
    <property type="protein sequence ID" value="EFI27604.1"/>
    <property type="molecule type" value="Genomic_DNA"/>
</dbReference>
<reference evidence="1 2" key="1">
    <citation type="journal article" date="2010" name="Proc. Natl. Acad. Sci. U.S.A.">
        <title>Insights into evolution of multicellular fungi from the assembled chromosomes of the mushroom Coprinopsis cinerea (Coprinus cinereus).</title>
        <authorList>
            <person name="Stajich J.E."/>
            <person name="Wilke S.K."/>
            <person name="Ahren D."/>
            <person name="Au C.H."/>
            <person name="Birren B.W."/>
            <person name="Borodovsky M."/>
            <person name="Burns C."/>
            <person name="Canback B."/>
            <person name="Casselton L.A."/>
            <person name="Cheng C.K."/>
            <person name="Deng J."/>
            <person name="Dietrich F.S."/>
            <person name="Fargo D.C."/>
            <person name="Farman M.L."/>
            <person name="Gathman A.C."/>
            <person name="Goldberg J."/>
            <person name="Guigo R."/>
            <person name="Hoegger P.J."/>
            <person name="Hooker J.B."/>
            <person name="Huggins A."/>
            <person name="James T.Y."/>
            <person name="Kamada T."/>
            <person name="Kilaru S."/>
            <person name="Kodira C."/>
            <person name="Kues U."/>
            <person name="Kupfer D."/>
            <person name="Kwan H.S."/>
            <person name="Lomsadze A."/>
            <person name="Li W."/>
            <person name="Lilly W.W."/>
            <person name="Ma L.J."/>
            <person name="Mackey A.J."/>
            <person name="Manning G."/>
            <person name="Martin F."/>
            <person name="Muraguchi H."/>
            <person name="Natvig D.O."/>
            <person name="Palmerini H."/>
            <person name="Ramesh M.A."/>
            <person name="Rehmeyer C.J."/>
            <person name="Roe B.A."/>
            <person name="Shenoy N."/>
            <person name="Stanke M."/>
            <person name="Ter-Hovhannisyan V."/>
            <person name="Tunlid A."/>
            <person name="Velagapudi R."/>
            <person name="Vision T.J."/>
            <person name="Zeng Q."/>
            <person name="Zolan M.E."/>
            <person name="Pukkila P.J."/>
        </authorList>
    </citation>
    <scope>NUCLEOTIDE SEQUENCE [LARGE SCALE GENOMIC DNA]</scope>
    <source>
        <strain evidence="2">Okayama-7 / 130 / ATCC MYA-4618 / FGSC 9003</strain>
    </source>
</reference>
<accession>D6RMX8</accession>
<keyword evidence="2" id="KW-1185">Reference proteome</keyword>
<protein>
    <submittedName>
        <fullName evidence="1">Uncharacterized protein</fullName>
    </submittedName>
</protein>
<name>D6RMX8_COPC7</name>
<gene>
    <name evidence="1" type="ORF">CC1G_14530</name>
</gene>
<dbReference type="InParanoid" id="D6RMX8"/>
<evidence type="ECO:0000313" key="2">
    <source>
        <dbReference type="Proteomes" id="UP000001861"/>
    </source>
</evidence>
<proteinExistence type="predicted"/>
<dbReference type="AlphaFoldDB" id="D6RMX8"/>
<evidence type="ECO:0000313" key="1">
    <source>
        <dbReference type="EMBL" id="EFI27604.1"/>
    </source>
</evidence>
<dbReference type="KEGG" id="cci:CC1G_14530"/>
<sequence>MVDLEWNAMGYFSCRDVEQPRSYSDGERARGGRTTAWAPTGIAIFVEVCSHCFNLRKWRTGSW</sequence>
<dbReference type="GeneID" id="9379644"/>
<dbReference type="HOGENOM" id="CLU_2885681_0_0_1"/>
<comment type="caution">
    <text evidence="1">The sequence shown here is derived from an EMBL/GenBank/DDBJ whole genome shotgun (WGS) entry which is preliminary data.</text>
</comment>
<dbReference type="VEuPathDB" id="FungiDB:CC1G_14530"/>
<dbReference type="Proteomes" id="UP000001861">
    <property type="component" value="Unassembled WGS sequence"/>
</dbReference>